<feature type="compositionally biased region" description="Basic and acidic residues" evidence="5">
    <location>
        <begin position="440"/>
        <end position="450"/>
    </location>
</feature>
<dbReference type="GO" id="GO:0003677">
    <property type="term" value="F:DNA binding"/>
    <property type="evidence" value="ECO:0007669"/>
    <property type="project" value="InterPro"/>
</dbReference>
<feature type="compositionally biased region" description="Polar residues" evidence="5">
    <location>
        <begin position="1463"/>
        <end position="1476"/>
    </location>
</feature>
<accession>A0A9Q1KHW3</accession>
<keyword evidence="3 4" id="KW-0862">Zinc</keyword>
<sequence length="1586" mass="172670">MQVQVDFDDTTSWEYLFKVYWIYLKQKESLTVEELTQAVNPWKGSELENKNHYYHQINDKRVNRVSEVNSSCVNLEANAPKRRKTRGQSQVLDMNPGKVEKVDGDNTSGMPGNTDWASRELLEFVSHMKNGDVSVLSQFDVQALLLEYIRANNLRDPRQKCQIICDRRLENLFGKARVGHFEMLKLLEYHFKDESRTNGVIRSAASDPLVGQVETEGISSDTQTPSRETRRQTRKNSDERSQPNNLDSYAAINLHNISLIYLKRSLLEKLMVDGDKFHDKVVGSIVRIRISSNDQKQDMHRLVRIIGTTKATEPYKIGDKMDNFMLKILNLNKIEDIAIDAISDQEFSEDECRRLRQSIKLGLVERITVGEIQEKAMALQTVRVSSGLETEITKLSHLRDRASEMGHRKEYPFFHLYFSEYVEKIELLQTTEERQRRMNEIPEVLADPRMDPSYGSDDDSGESDVKKRDESVTPKYSNSNSRASELISPTRVVDASRDRRAKTRKTSANGECKRKLPANSHVGKEEFASGSLELSPKPERVEAASRVVEEHSYRADSSVGSGERRITKAGSVSQAASDASTSPFTAMALVSDISELEKMWHYRDPSGKAQGPFCMFQLRKWNSNGFFPTDLRIWRINGTQDQSILLTDALRKPQPREPHFQNNTCSQSKDGAKSDDGQLNSTEELSSNSGAPWIGCKPNEEGGNSNSTDIVGNSDANEESTTTSDHSSQLLADHPGGLGPSCGQNIIAQLVESLFSIEEPCSDTATATSSSPTMYMTPKTESSNPSSPAPKPDNIDLENHAVKSGPSSLNVGGPDSGTSRHVTSDGTEATNLSSTVVKSEPTDILENKHPVTSDVCKDSSAKWKTGSPATEFPDKQSVTRKTGNKLMDDHDMHNKPCAASVGHERDSGTDSTVSCAIEVSVVPGSVQVENEGLKPHAPENKHSISSHDPGHGSCTGWNTASEVSGMLSTAPNSKGMKIHAAEDKHLSSHVPGQESGTSWSTLSDISGLPSTIPKNDGMKNHAAESKHCVPSNVPEQDSGTSWGAVSGGIVLPDLPGSSAKSDGGLKPSAAEHKHCVTTSVPGHGYGTSWSTISEGIRFSDLPTSSMKLDNNAVRGQVVENKLGVTQNVTGQDSCLSWSTASSLAGQVHLPDVAGEWGSYSTLHTRPVEEFNSGLVTASSAKLAAVASDHATPTSDSCQLTHCSPSNLDCDTLGWQPIELSTLGDESVSDLLSEVEAMESLRGMSSPTSRMNCGDDSIDSPRDDCFSPLGGLSPNLDLERNDALSSTVDMQFHVQPTPMDGPHRPFPVDIHDPPGSSCVLTNPSPEMEAEVRPAVVSMPFHDPVSEAPPPTLLPPPPPPSLPPPPPPPPPPSPPPPLTPPPPQKSPSPPALPPPSAMSLDCPLSPREEGEVDAAHVPVHHHPEVAQDQNRQRGTSMKTSAADTSPRQGSETRSAGLEPSRQENAKLTSTGSILGSPNMHWSTSHIATTGSVNVNWNTSVASQDTRVNQISPRYRHSGPKDRSHHHHHHHGADSGFGKSRVNSWSRQSSFGGGGGSARPLHSHRGQRVCKFYESGYCKRGASCKYLHP</sequence>
<feature type="compositionally biased region" description="Polar residues" evidence="5">
    <location>
        <begin position="217"/>
        <end position="226"/>
    </location>
</feature>
<dbReference type="OrthoDB" id="6415790at2759"/>
<dbReference type="PROSITE" id="PS51360">
    <property type="entry name" value="PLUS3"/>
    <property type="match status" value="1"/>
</dbReference>
<feature type="region of interest" description="Disordered" evidence="5">
    <location>
        <begin position="1338"/>
        <end position="1476"/>
    </location>
</feature>
<evidence type="ECO:0000259" key="7">
    <source>
        <dbReference type="PROSITE" id="PS50829"/>
    </source>
</evidence>
<dbReference type="SMART" id="SM00719">
    <property type="entry name" value="Plus3"/>
    <property type="match status" value="1"/>
</dbReference>
<dbReference type="Pfam" id="PF02213">
    <property type="entry name" value="GYF"/>
    <property type="match status" value="1"/>
</dbReference>
<dbReference type="CDD" id="cd00072">
    <property type="entry name" value="GYF"/>
    <property type="match status" value="1"/>
</dbReference>
<evidence type="ECO:0000259" key="8">
    <source>
        <dbReference type="PROSITE" id="PS51360"/>
    </source>
</evidence>
<feature type="compositionally biased region" description="Polar residues" evidence="5">
    <location>
        <begin position="474"/>
        <end position="483"/>
    </location>
</feature>
<dbReference type="SMART" id="SM00444">
    <property type="entry name" value="GYF"/>
    <property type="match status" value="1"/>
</dbReference>
<feature type="region of interest" description="Disordered" evidence="5">
    <location>
        <begin position="762"/>
        <end position="839"/>
    </location>
</feature>
<evidence type="ECO:0000256" key="5">
    <source>
        <dbReference type="SAM" id="MobiDB-lite"/>
    </source>
</evidence>
<dbReference type="SMART" id="SM00151">
    <property type="entry name" value="SWIB"/>
    <property type="match status" value="1"/>
</dbReference>
<feature type="domain" description="GYF" evidence="7">
    <location>
        <begin position="597"/>
        <end position="651"/>
    </location>
</feature>
<feature type="compositionally biased region" description="Polar residues" evidence="5">
    <location>
        <begin position="994"/>
        <end position="1013"/>
    </location>
</feature>
<dbReference type="EMBL" id="JAKOGI010000115">
    <property type="protein sequence ID" value="KAJ8443633.1"/>
    <property type="molecule type" value="Genomic_DNA"/>
</dbReference>
<protein>
    <recommendedName>
        <fullName evidence="12">Zinc finger CCCH domain-containing protein 44</fullName>
    </recommendedName>
</protein>
<evidence type="ECO:0000256" key="3">
    <source>
        <dbReference type="ARBA" id="ARBA00022833"/>
    </source>
</evidence>
<dbReference type="Pfam" id="PF02201">
    <property type="entry name" value="SWIB"/>
    <property type="match status" value="1"/>
</dbReference>
<feature type="region of interest" description="Disordered" evidence="5">
    <location>
        <begin position="933"/>
        <end position="953"/>
    </location>
</feature>
<feature type="domain" description="DM2" evidence="9">
    <location>
        <begin position="110"/>
        <end position="193"/>
    </location>
</feature>
<feature type="domain" description="Plus3" evidence="8">
    <location>
        <begin position="251"/>
        <end position="384"/>
    </location>
</feature>
<dbReference type="SUPFAM" id="SSF159042">
    <property type="entry name" value="Plus3-like"/>
    <property type="match status" value="1"/>
</dbReference>
<dbReference type="PROSITE" id="PS50829">
    <property type="entry name" value="GYF"/>
    <property type="match status" value="1"/>
</dbReference>
<dbReference type="SUPFAM" id="SSF55277">
    <property type="entry name" value="GYF domain"/>
    <property type="match status" value="1"/>
</dbReference>
<feature type="compositionally biased region" description="Low complexity" evidence="5">
    <location>
        <begin position="762"/>
        <end position="780"/>
    </location>
</feature>
<dbReference type="Pfam" id="PF25980">
    <property type="entry name" value="NERD_plant"/>
    <property type="match status" value="1"/>
</dbReference>
<feature type="compositionally biased region" description="Polar residues" evidence="5">
    <location>
        <begin position="805"/>
        <end position="837"/>
    </location>
</feature>
<dbReference type="InterPro" id="IPR004343">
    <property type="entry name" value="Plus-3_dom"/>
</dbReference>
<feature type="compositionally biased region" description="Basic and acidic residues" evidence="5">
    <location>
        <begin position="1016"/>
        <end position="1027"/>
    </location>
</feature>
<dbReference type="InterPro" id="IPR003121">
    <property type="entry name" value="SWIB_MDM2_domain"/>
</dbReference>
<dbReference type="Gene3D" id="3.30.1490.40">
    <property type="match status" value="1"/>
</dbReference>
<dbReference type="Gene3D" id="3.90.70.200">
    <property type="entry name" value="Plus-3 domain"/>
    <property type="match status" value="1"/>
</dbReference>
<dbReference type="InterPro" id="IPR036128">
    <property type="entry name" value="Plus3-like_sf"/>
</dbReference>
<dbReference type="InterPro" id="IPR058668">
    <property type="entry name" value="NERD_dom"/>
</dbReference>
<dbReference type="Gene3D" id="1.10.245.10">
    <property type="entry name" value="SWIB/MDM2 domain"/>
    <property type="match status" value="1"/>
</dbReference>
<feature type="compositionally biased region" description="Basic and acidic residues" evidence="5">
    <location>
        <begin position="463"/>
        <end position="472"/>
    </location>
</feature>
<organism evidence="10 11">
    <name type="scientific">Carnegiea gigantea</name>
    <dbReference type="NCBI Taxonomy" id="171969"/>
    <lineage>
        <taxon>Eukaryota</taxon>
        <taxon>Viridiplantae</taxon>
        <taxon>Streptophyta</taxon>
        <taxon>Embryophyta</taxon>
        <taxon>Tracheophyta</taxon>
        <taxon>Spermatophyta</taxon>
        <taxon>Magnoliopsida</taxon>
        <taxon>eudicotyledons</taxon>
        <taxon>Gunneridae</taxon>
        <taxon>Pentapetalae</taxon>
        <taxon>Caryophyllales</taxon>
        <taxon>Cactineae</taxon>
        <taxon>Cactaceae</taxon>
        <taxon>Cactoideae</taxon>
        <taxon>Echinocereeae</taxon>
        <taxon>Carnegiea</taxon>
    </lineage>
</organism>
<dbReference type="PROSITE" id="PS51925">
    <property type="entry name" value="SWIB_MDM2"/>
    <property type="match status" value="1"/>
</dbReference>
<feature type="region of interest" description="Disordered" evidence="5">
    <location>
        <begin position="212"/>
        <end position="245"/>
    </location>
</feature>
<dbReference type="Pfam" id="PF00642">
    <property type="entry name" value="zf-CCCH"/>
    <property type="match status" value="1"/>
</dbReference>
<gene>
    <name evidence="10" type="ORF">Cgig2_019615</name>
</gene>
<evidence type="ECO:0000259" key="9">
    <source>
        <dbReference type="PROSITE" id="PS51925"/>
    </source>
</evidence>
<feature type="zinc finger region" description="C3H1-type" evidence="4">
    <location>
        <begin position="1562"/>
        <end position="1586"/>
    </location>
</feature>
<feature type="compositionally biased region" description="Basic and acidic residues" evidence="5">
    <location>
        <begin position="933"/>
        <end position="942"/>
    </location>
</feature>
<evidence type="ECO:0000256" key="1">
    <source>
        <dbReference type="ARBA" id="ARBA00022723"/>
    </source>
</evidence>
<feature type="domain" description="C3H1-type" evidence="6">
    <location>
        <begin position="1562"/>
        <end position="1586"/>
    </location>
</feature>
<dbReference type="InterPro" id="IPR036855">
    <property type="entry name" value="Znf_CCCH_sf"/>
</dbReference>
<feature type="region of interest" description="Disordered" evidence="5">
    <location>
        <begin position="1501"/>
        <end position="1560"/>
    </location>
</feature>
<dbReference type="Pfam" id="PF03126">
    <property type="entry name" value="Plus-3"/>
    <property type="match status" value="1"/>
</dbReference>
<dbReference type="GO" id="GO:0008270">
    <property type="term" value="F:zinc ion binding"/>
    <property type="evidence" value="ECO:0007669"/>
    <property type="project" value="UniProtKB-KW"/>
</dbReference>
<dbReference type="InterPro" id="IPR000571">
    <property type="entry name" value="Znf_CCCH"/>
</dbReference>
<dbReference type="SUPFAM" id="SSF90229">
    <property type="entry name" value="CCCH zinc finger"/>
    <property type="match status" value="1"/>
</dbReference>
<feature type="compositionally biased region" description="Basic residues" evidence="5">
    <location>
        <begin position="1511"/>
        <end position="1528"/>
    </location>
</feature>
<feature type="compositionally biased region" description="Pro residues" evidence="5">
    <location>
        <begin position="1345"/>
        <end position="1394"/>
    </location>
</feature>
<feature type="region of interest" description="Disordered" evidence="5">
    <location>
        <begin position="854"/>
        <end position="879"/>
    </location>
</feature>
<keyword evidence="2 4" id="KW-0863">Zinc-finger</keyword>
<keyword evidence="1 4" id="KW-0479">Metal-binding</keyword>
<name>A0A9Q1KHW3_9CARY</name>
<feature type="compositionally biased region" description="Polar residues" evidence="5">
    <location>
        <begin position="702"/>
        <end position="730"/>
    </location>
</feature>
<feature type="compositionally biased region" description="Basic and acidic residues" evidence="5">
    <location>
        <begin position="227"/>
        <end position="241"/>
    </location>
</feature>
<feature type="compositionally biased region" description="Polar residues" evidence="5">
    <location>
        <begin position="570"/>
        <end position="581"/>
    </location>
</feature>
<dbReference type="SUPFAM" id="SSF47592">
    <property type="entry name" value="SWIB/MDM2 domain"/>
    <property type="match status" value="1"/>
</dbReference>
<feature type="compositionally biased region" description="Polar residues" evidence="5">
    <location>
        <begin position="660"/>
        <end position="669"/>
    </location>
</feature>
<evidence type="ECO:0000256" key="4">
    <source>
        <dbReference type="PROSITE-ProRule" id="PRU00723"/>
    </source>
</evidence>
<feature type="compositionally biased region" description="Polar residues" evidence="5">
    <location>
        <begin position="1425"/>
        <end position="1451"/>
    </location>
</feature>
<keyword evidence="11" id="KW-1185">Reference proteome</keyword>
<evidence type="ECO:0000313" key="10">
    <source>
        <dbReference type="EMBL" id="KAJ8443633.1"/>
    </source>
</evidence>
<dbReference type="InterPro" id="IPR003169">
    <property type="entry name" value="GYF"/>
</dbReference>
<proteinExistence type="predicted"/>
<evidence type="ECO:0008006" key="12">
    <source>
        <dbReference type="Google" id="ProtNLM"/>
    </source>
</evidence>
<evidence type="ECO:0000313" key="11">
    <source>
        <dbReference type="Proteomes" id="UP001153076"/>
    </source>
</evidence>
<dbReference type="Proteomes" id="UP001153076">
    <property type="component" value="Unassembled WGS sequence"/>
</dbReference>
<feature type="region of interest" description="Disordered" evidence="5">
    <location>
        <begin position="556"/>
        <end position="581"/>
    </location>
</feature>
<dbReference type="InterPro" id="IPR019835">
    <property type="entry name" value="SWIB_domain"/>
</dbReference>
<dbReference type="InterPro" id="IPR035445">
    <property type="entry name" value="GYF-like_dom_sf"/>
</dbReference>
<comment type="caution">
    <text evidence="10">The sequence shown here is derived from an EMBL/GenBank/DDBJ whole genome shotgun (WGS) entry which is preliminary data.</text>
</comment>
<evidence type="ECO:0000256" key="2">
    <source>
        <dbReference type="ARBA" id="ARBA00022771"/>
    </source>
</evidence>
<dbReference type="PANTHER" id="PTHR46695:SF5">
    <property type="entry name" value="RNA POLYMERASE-ASSOCIATED PROTEIN RTF1 HOMOLOG"/>
    <property type="match status" value="1"/>
</dbReference>
<dbReference type="PANTHER" id="PTHR46695">
    <property type="entry name" value="ZINC FINGER CCCH DOMAIN-CONTAINING PROTEIN 44-RELATED"/>
    <property type="match status" value="1"/>
</dbReference>
<feature type="region of interest" description="Disordered" evidence="5">
    <location>
        <begin position="985"/>
        <end position="1039"/>
    </location>
</feature>
<dbReference type="PROSITE" id="PS50103">
    <property type="entry name" value="ZF_C3H1"/>
    <property type="match status" value="1"/>
</dbReference>
<reference evidence="10" key="1">
    <citation type="submission" date="2022-04" db="EMBL/GenBank/DDBJ databases">
        <title>Carnegiea gigantea Genome sequencing and assembly v2.</title>
        <authorList>
            <person name="Copetti D."/>
            <person name="Sanderson M.J."/>
            <person name="Burquez A."/>
            <person name="Wojciechowski M.F."/>
        </authorList>
    </citation>
    <scope>NUCLEOTIDE SEQUENCE</scope>
    <source>
        <strain evidence="10">SGP5-SGP5p</strain>
        <tissue evidence="10">Aerial part</tissue>
    </source>
</reference>
<dbReference type="InterPro" id="IPR036885">
    <property type="entry name" value="SWIB_MDM2_dom_sf"/>
</dbReference>
<feature type="region of interest" description="Disordered" evidence="5">
    <location>
        <begin position="440"/>
        <end position="538"/>
    </location>
</feature>
<dbReference type="CDD" id="cd10567">
    <property type="entry name" value="SWIB-MDM2_like"/>
    <property type="match status" value="1"/>
</dbReference>
<evidence type="ECO:0000259" key="6">
    <source>
        <dbReference type="PROSITE" id="PS50103"/>
    </source>
</evidence>
<feature type="region of interest" description="Disordered" evidence="5">
    <location>
        <begin position="653"/>
        <end position="737"/>
    </location>
</feature>
<feature type="compositionally biased region" description="Polar residues" evidence="5">
    <location>
        <begin position="677"/>
        <end position="690"/>
    </location>
</feature>